<accession>A0ABR2FDY2</accession>
<reference evidence="1 2" key="1">
    <citation type="journal article" date="2024" name="G3 (Bethesda)">
        <title>Genome assembly of Hibiscus sabdariffa L. provides insights into metabolisms of medicinal natural products.</title>
        <authorList>
            <person name="Kim T."/>
        </authorList>
    </citation>
    <scope>NUCLEOTIDE SEQUENCE [LARGE SCALE GENOMIC DNA]</scope>
    <source>
        <strain evidence="1">TK-2024</strain>
        <tissue evidence="1">Old leaves</tissue>
    </source>
</reference>
<gene>
    <name evidence="1" type="ORF">V6N12_069464</name>
</gene>
<evidence type="ECO:0000313" key="2">
    <source>
        <dbReference type="Proteomes" id="UP001472677"/>
    </source>
</evidence>
<proteinExistence type="predicted"/>
<keyword evidence="2" id="KW-1185">Reference proteome</keyword>
<dbReference type="EMBL" id="JBBPBM010000006">
    <property type="protein sequence ID" value="KAK8579134.1"/>
    <property type="molecule type" value="Genomic_DNA"/>
</dbReference>
<organism evidence="1 2">
    <name type="scientific">Hibiscus sabdariffa</name>
    <name type="common">roselle</name>
    <dbReference type="NCBI Taxonomy" id="183260"/>
    <lineage>
        <taxon>Eukaryota</taxon>
        <taxon>Viridiplantae</taxon>
        <taxon>Streptophyta</taxon>
        <taxon>Embryophyta</taxon>
        <taxon>Tracheophyta</taxon>
        <taxon>Spermatophyta</taxon>
        <taxon>Magnoliopsida</taxon>
        <taxon>eudicotyledons</taxon>
        <taxon>Gunneridae</taxon>
        <taxon>Pentapetalae</taxon>
        <taxon>rosids</taxon>
        <taxon>malvids</taxon>
        <taxon>Malvales</taxon>
        <taxon>Malvaceae</taxon>
        <taxon>Malvoideae</taxon>
        <taxon>Hibiscus</taxon>
    </lineage>
</organism>
<protein>
    <submittedName>
        <fullName evidence="1">Uncharacterized protein</fullName>
    </submittedName>
</protein>
<sequence>MAAETNSVGTLGKLNEGGSVQEHPKVSYASVAATKSPIKGLFEDDQCLDPDRIIVLDEDCLVDIVAQNLETLDKSTQQTESHVPHAGDTNIYGLWMIATDRRRRNIAASKRVHNKANAVERSGKAQGAIINDAYLTSNPPRKAKSRKCDGTRVDSVEVVSLNDGSISEMASRKVMSGSGSHLALAVSDKDNGRKHNGRAKVGGVRSVVIRGAKENISKGICVKKSADFRSPGKVVLAEWVQSATQRLESLANQDVQNGVHEALAMLEDDPRPLN</sequence>
<name>A0ABR2FDY2_9ROSI</name>
<dbReference type="Proteomes" id="UP001472677">
    <property type="component" value="Unassembled WGS sequence"/>
</dbReference>
<comment type="caution">
    <text evidence="1">The sequence shown here is derived from an EMBL/GenBank/DDBJ whole genome shotgun (WGS) entry which is preliminary data.</text>
</comment>
<evidence type="ECO:0000313" key="1">
    <source>
        <dbReference type="EMBL" id="KAK8579134.1"/>
    </source>
</evidence>